<dbReference type="EMBL" id="JAHRIP010049917">
    <property type="protein sequence ID" value="MEQ2300596.1"/>
    <property type="molecule type" value="Genomic_DNA"/>
</dbReference>
<feature type="compositionally biased region" description="Polar residues" evidence="1">
    <location>
        <begin position="25"/>
        <end position="43"/>
    </location>
</feature>
<proteinExistence type="predicted"/>
<evidence type="ECO:0000313" key="3">
    <source>
        <dbReference type="Proteomes" id="UP001469553"/>
    </source>
</evidence>
<evidence type="ECO:0000256" key="1">
    <source>
        <dbReference type="SAM" id="MobiDB-lite"/>
    </source>
</evidence>
<dbReference type="Proteomes" id="UP001469553">
    <property type="component" value="Unassembled WGS sequence"/>
</dbReference>
<accession>A0ABV0Z3G9</accession>
<feature type="region of interest" description="Disordered" evidence="1">
    <location>
        <begin position="1"/>
        <end position="135"/>
    </location>
</feature>
<organism evidence="2 3">
    <name type="scientific">Ameca splendens</name>
    <dbReference type="NCBI Taxonomy" id="208324"/>
    <lineage>
        <taxon>Eukaryota</taxon>
        <taxon>Metazoa</taxon>
        <taxon>Chordata</taxon>
        <taxon>Craniata</taxon>
        <taxon>Vertebrata</taxon>
        <taxon>Euteleostomi</taxon>
        <taxon>Actinopterygii</taxon>
        <taxon>Neopterygii</taxon>
        <taxon>Teleostei</taxon>
        <taxon>Neoteleostei</taxon>
        <taxon>Acanthomorphata</taxon>
        <taxon>Ovalentaria</taxon>
        <taxon>Atherinomorphae</taxon>
        <taxon>Cyprinodontiformes</taxon>
        <taxon>Goodeidae</taxon>
        <taxon>Ameca</taxon>
    </lineage>
</organism>
<feature type="compositionally biased region" description="Polar residues" evidence="1">
    <location>
        <begin position="50"/>
        <end position="60"/>
    </location>
</feature>
<feature type="compositionally biased region" description="Basic residues" evidence="1">
    <location>
        <begin position="105"/>
        <end position="122"/>
    </location>
</feature>
<keyword evidence="3" id="KW-1185">Reference proteome</keyword>
<protein>
    <submittedName>
        <fullName evidence="2">Uncharacterized protein</fullName>
    </submittedName>
</protein>
<sequence length="135" mass="15001">MPNHPRTHGAEPTKRPVPNAWHRTAATTRQAGQQNTSHTNTEAANKKHLSQNVRPTQIQAPGQHRHMHTPQTNELRPPGLARQSSRPRDAPPCQGKDASPASRKATARTAKRPHLPQRRRTTIIHASQAKMTEPS</sequence>
<reference evidence="2 3" key="1">
    <citation type="submission" date="2021-06" db="EMBL/GenBank/DDBJ databases">
        <authorList>
            <person name="Palmer J.M."/>
        </authorList>
    </citation>
    <scope>NUCLEOTIDE SEQUENCE [LARGE SCALE GENOMIC DNA]</scope>
    <source>
        <strain evidence="2 3">AS_MEX2019</strain>
        <tissue evidence="2">Muscle</tissue>
    </source>
</reference>
<name>A0ABV0Z3G9_9TELE</name>
<gene>
    <name evidence="2" type="ORF">AMECASPLE_027381</name>
</gene>
<evidence type="ECO:0000313" key="2">
    <source>
        <dbReference type="EMBL" id="MEQ2300596.1"/>
    </source>
</evidence>
<comment type="caution">
    <text evidence="2">The sequence shown here is derived from an EMBL/GenBank/DDBJ whole genome shotgun (WGS) entry which is preliminary data.</text>
</comment>